<accession>A0ABV7VSL0</accession>
<evidence type="ECO:0000313" key="7">
    <source>
        <dbReference type="EMBL" id="MFC3680531.1"/>
    </source>
</evidence>
<dbReference type="InterPro" id="IPR036938">
    <property type="entry name" value="PAP2/HPO_sf"/>
</dbReference>
<evidence type="ECO:0000313" key="8">
    <source>
        <dbReference type="Proteomes" id="UP001595722"/>
    </source>
</evidence>
<proteinExistence type="predicted"/>
<keyword evidence="2 5" id="KW-0812">Transmembrane</keyword>
<feature type="transmembrane region" description="Helical" evidence="5">
    <location>
        <begin position="209"/>
        <end position="227"/>
    </location>
</feature>
<dbReference type="PANTHER" id="PTHR31310">
    <property type="match status" value="1"/>
</dbReference>
<gene>
    <name evidence="7" type="ORF">ACFOMG_10535</name>
</gene>
<reference evidence="8" key="1">
    <citation type="journal article" date="2019" name="Int. J. Syst. Evol. Microbiol.">
        <title>The Global Catalogue of Microorganisms (GCM) 10K type strain sequencing project: providing services to taxonomists for standard genome sequencing and annotation.</title>
        <authorList>
            <consortium name="The Broad Institute Genomics Platform"/>
            <consortium name="The Broad Institute Genome Sequencing Center for Infectious Disease"/>
            <person name="Wu L."/>
            <person name="Ma J."/>
        </authorList>
    </citation>
    <scope>NUCLEOTIDE SEQUENCE [LARGE SCALE GENOMIC DNA]</scope>
    <source>
        <strain evidence="8">KCTC 42424</strain>
    </source>
</reference>
<keyword evidence="3 5" id="KW-1133">Transmembrane helix</keyword>
<dbReference type="Pfam" id="PF14378">
    <property type="entry name" value="PAP2_3"/>
    <property type="match status" value="1"/>
</dbReference>
<evidence type="ECO:0000259" key="6">
    <source>
        <dbReference type="Pfam" id="PF14378"/>
    </source>
</evidence>
<keyword evidence="8" id="KW-1185">Reference proteome</keyword>
<evidence type="ECO:0000256" key="1">
    <source>
        <dbReference type="ARBA" id="ARBA00004141"/>
    </source>
</evidence>
<name>A0ABV7VSL0_9GAMM</name>
<dbReference type="EMBL" id="JBHRYB010000008">
    <property type="protein sequence ID" value="MFC3680531.1"/>
    <property type="molecule type" value="Genomic_DNA"/>
</dbReference>
<organism evidence="7 8">
    <name type="scientific">Bacterioplanoides pacificum</name>
    <dbReference type="NCBI Taxonomy" id="1171596"/>
    <lineage>
        <taxon>Bacteria</taxon>
        <taxon>Pseudomonadati</taxon>
        <taxon>Pseudomonadota</taxon>
        <taxon>Gammaproteobacteria</taxon>
        <taxon>Oceanospirillales</taxon>
        <taxon>Oceanospirillaceae</taxon>
        <taxon>Bacterioplanoides</taxon>
    </lineage>
</organism>
<comment type="subcellular location">
    <subcellularLocation>
        <location evidence="1">Membrane</location>
        <topology evidence="1">Multi-pass membrane protein</topology>
    </subcellularLocation>
</comment>
<dbReference type="InterPro" id="IPR052185">
    <property type="entry name" value="IPC_Synthase-Related"/>
</dbReference>
<dbReference type="InterPro" id="IPR026841">
    <property type="entry name" value="Aur1/Ipt1"/>
</dbReference>
<dbReference type="Gene3D" id="1.20.144.10">
    <property type="entry name" value="Phosphatidic acid phosphatase type 2/haloperoxidase"/>
    <property type="match status" value="1"/>
</dbReference>
<dbReference type="PANTHER" id="PTHR31310:SF7">
    <property type="entry name" value="PA-PHOSPHATASE RELATED-FAMILY PROTEIN DDB_G0268928"/>
    <property type="match status" value="1"/>
</dbReference>
<evidence type="ECO:0000256" key="4">
    <source>
        <dbReference type="ARBA" id="ARBA00023136"/>
    </source>
</evidence>
<feature type="transmembrane region" description="Helical" evidence="5">
    <location>
        <begin position="185"/>
        <end position="203"/>
    </location>
</feature>
<keyword evidence="4 5" id="KW-0472">Membrane</keyword>
<comment type="caution">
    <text evidence="7">The sequence shown here is derived from an EMBL/GenBank/DDBJ whole genome shotgun (WGS) entry which is preliminary data.</text>
</comment>
<dbReference type="Proteomes" id="UP001595722">
    <property type="component" value="Unassembled WGS sequence"/>
</dbReference>
<evidence type="ECO:0000256" key="5">
    <source>
        <dbReference type="SAM" id="Phobius"/>
    </source>
</evidence>
<sequence>MPRRSEKTRWFLYEFWPVPAILLGYLSMRIFRLELAIEQFAIPQQDTLMIQLDQWLFGTTIPQLLQHHISATLTLLMESAYLHFYYLLPIGSLIYLHLTDDRTTFLRLRQGIVFTLTGGFCFYFLLPVEGPISFIADQFVVPLTASHEMVYDAVNSFRFAYDCFPSLHTAIPWVTLLLTWRRANYPLRFIMLAMTLAITASTMYLRYHYGADVIAGLIWAGAVSWALSKRPDIMTFTTDKAIVS</sequence>
<feature type="transmembrane region" description="Helical" evidence="5">
    <location>
        <begin position="110"/>
        <end position="126"/>
    </location>
</feature>
<dbReference type="RefSeq" id="WP_376866517.1">
    <property type="nucleotide sequence ID" value="NZ_JBHRYB010000008.1"/>
</dbReference>
<dbReference type="SUPFAM" id="SSF48317">
    <property type="entry name" value="Acid phosphatase/Vanadium-dependent haloperoxidase"/>
    <property type="match status" value="1"/>
</dbReference>
<protein>
    <submittedName>
        <fullName evidence="7">Phosphatase PAP2 family protein</fullName>
    </submittedName>
</protein>
<feature type="domain" description="Inositolphosphotransferase Aur1/Ipt1" evidence="6">
    <location>
        <begin position="50"/>
        <end position="225"/>
    </location>
</feature>
<feature type="transmembrane region" description="Helical" evidence="5">
    <location>
        <begin position="12"/>
        <end position="31"/>
    </location>
</feature>
<evidence type="ECO:0000256" key="3">
    <source>
        <dbReference type="ARBA" id="ARBA00022989"/>
    </source>
</evidence>
<evidence type="ECO:0000256" key="2">
    <source>
        <dbReference type="ARBA" id="ARBA00022692"/>
    </source>
</evidence>
<feature type="transmembrane region" description="Helical" evidence="5">
    <location>
        <begin position="159"/>
        <end position="178"/>
    </location>
</feature>
<feature type="transmembrane region" description="Helical" evidence="5">
    <location>
        <begin position="80"/>
        <end position="98"/>
    </location>
</feature>